<evidence type="ECO:0000256" key="1">
    <source>
        <dbReference type="ARBA" id="ARBA00003125"/>
    </source>
</evidence>
<feature type="active site" description="Nucleophile" evidence="11">
    <location>
        <position position="175"/>
    </location>
</feature>
<dbReference type="AlphaFoldDB" id="A0A1M7BE72"/>
<feature type="binding site" evidence="11">
    <location>
        <position position="217"/>
    </location>
    <ligand>
        <name>FMN</name>
        <dbReference type="ChEBI" id="CHEBI:58210"/>
    </ligand>
</feature>
<feature type="binding site" evidence="11">
    <location>
        <position position="141"/>
    </location>
    <ligand>
        <name>FMN</name>
        <dbReference type="ChEBI" id="CHEBI:58210"/>
    </ligand>
</feature>
<dbReference type="Pfam" id="PF01180">
    <property type="entry name" value="DHO_dh"/>
    <property type="match status" value="1"/>
</dbReference>
<evidence type="ECO:0000256" key="5">
    <source>
        <dbReference type="ARBA" id="ARBA00022630"/>
    </source>
</evidence>
<dbReference type="GO" id="GO:0044205">
    <property type="term" value="P:'de novo' UMP biosynthetic process"/>
    <property type="evidence" value="ECO:0007669"/>
    <property type="project" value="UniProtKB-UniRule"/>
</dbReference>
<protein>
    <recommendedName>
        <fullName evidence="11">Dihydroorotate dehydrogenase (quinone)</fullName>
        <ecNumber evidence="11">1.3.5.2</ecNumber>
    </recommendedName>
    <alternativeName>
        <fullName evidence="11">DHOdehase</fullName>
        <shortName evidence="11">DHOD</shortName>
        <shortName evidence="11">DHODase</shortName>
    </alternativeName>
    <alternativeName>
        <fullName evidence="11">Dihydroorotate oxidase</fullName>
    </alternativeName>
</protein>
<evidence type="ECO:0000313" key="13">
    <source>
        <dbReference type="EMBL" id="SHL53224.1"/>
    </source>
</evidence>
<feature type="domain" description="Dihydroorotate dehydrogenase catalytic" evidence="12">
    <location>
        <begin position="46"/>
        <end position="340"/>
    </location>
</feature>
<feature type="binding site" evidence="11">
    <location>
        <position position="172"/>
    </location>
    <ligand>
        <name>substrate</name>
    </ligand>
</feature>
<keyword evidence="7 11" id="KW-0665">Pyrimidine biosynthesis</keyword>
<dbReference type="PROSITE" id="PS00912">
    <property type="entry name" value="DHODEHASE_2"/>
    <property type="match status" value="1"/>
</dbReference>
<sequence length="365" mass="38755">MSFSLLEKLALKGLHQMDAEAAHGVTIKALKTGLVPTCARSADTRLSRRIWDLQFPNPVGMAAGFDKNGEVPDALLKAGFGFTEVGSVTPKPQPGNPKPRVFRLPKDQGVINRFGFNNEGHIALRQRMEARKGRPGIVGINVGANKDATDRVADYVAGIDAFADLAHYFTVNVSSPNTPGLRNLQARDALAELLSGVMSARDSQTQKLGRKVPVLLKIAPDVEDRELSEICEEVLAKQVDGLIVSNTTISREGLSADANADQAGGLSGRPLFRRSTIVLAKVRKLVGPDLPLIGVGGVDSAEAAWAKITAGADLVQLYSALVYEGMGLVGQILDGLAEQLDRNGFSSLQDAVGINADGWAKASLT</sequence>
<evidence type="ECO:0000259" key="12">
    <source>
        <dbReference type="Pfam" id="PF01180"/>
    </source>
</evidence>
<keyword evidence="6 11" id="KW-0288">FMN</keyword>
<evidence type="ECO:0000256" key="4">
    <source>
        <dbReference type="ARBA" id="ARBA00005359"/>
    </source>
</evidence>
<feature type="binding site" evidence="11">
    <location>
        <position position="245"/>
    </location>
    <ligand>
        <name>FMN</name>
        <dbReference type="ChEBI" id="CHEBI:58210"/>
    </ligand>
</feature>
<name>A0A1M7BE72_9HYPH</name>
<keyword evidence="11" id="KW-1003">Cell membrane</keyword>
<dbReference type="GO" id="GO:0005737">
    <property type="term" value="C:cytoplasm"/>
    <property type="evidence" value="ECO:0007669"/>
    <property type="project" value="InterPro"/>
</dbReference>
<evidence type="ECO:0000313" key="14">
    <source>
        <dbReference type="Proteomes" id="UP000186002"/>
    </source>
</evidence>
<comment type="subcellular location">
    <subcellularLocation>
        <location evidence="11">Cell membrane</location>
        <topology evidence="11">Peripheral membrane protein</topology>
    </subcellularLocation>
    <subcellularLocation>
        <location evidence="2">Membrane</location>
    </subcellularLocation>
</comment>
<dbReference type="Proteomes" id="UP000186002">
    <property type="component" value="Unassembled WGS sequence"/>
</dbReference>
<dbReference type="UniPathway" id="UPA00070">
    <property type="reaction ID" value="UER00946"/>
</dbReference>
<dbReference type="Gene3D" id="3.20.20.70">
    <property type="entry name" value="Aldolase class I"/>
    <property type="match status" value="1"/>
</dbReference>
<dbReference type="InterPro" id="IPR050074">
    <property type="entry name" value="DHO_dehydrogenase"/>
</dbReference>
<dbReference type="STRING" id="735517.SAMN05444272_0804"/>
<feature type="binding site" evidence="11">
    <location>
        <position position="172"/>
    </location>
    <ligand>
        <name>FMN</name>
        <dbReference type="ChEBI" id="CHEBI:58210"/>
    </ligand>
</feature>
<feature type="binding site" evidence="11">
    <location>
        <position position="177"/>
    </location>
    <ligand>
        <name>substrate</name>
    </ligand>
</feature>
<dbReference type="NCBIfam" id="NF003652">
    <property type="entry name" value="PRK05286.2-5"/>
    <property type="match status" value="1"/>
</dbReference>
<feature type="binding site" evidence="11">
    <location>
        <position position="87"/>
    </location>
    <ligand>
        <name>FMN</name>
        <dbReference type="ChEBI" id="CHEBI:58210"/>
    </ligand>
</feature>
<comment type="catalytic activity">
    <reaction evidence="10 11">
        <text>(S)-dihydroorotate + a quinone = orotate + a quinol</text>
        <dbReference type="Rhea" id="RHEA:30187"/>
        <dbReference type="ChEBI" id="CHEBI:24646"/>
        <dbReference type="ChEBI" id="CHEBI:30839"/>
        <dbReference type="ChEBI" id="CHEBI:30864"/>
        <dbReference type="ChEBI" id="CHEBI:132124"/>
        <dbReference type="EC" id="1.3.5.2"/>
    </reaction>
</comment>
<keyword evidence="9 11" id="KW-0472">Membrane</keyword>
<proteinExistence type="inferred from homology"/>
<feature type="binding site" evidence="11">
    <location>
        <position position="268"/>
    </location>
    <ligand>
        <name>FMN</name>
        <dbReference type="ChEBI" id="CHEBI:58210"/>
    </ligand>
</feature>
<organism evidence="13 14">
    <name type="scientific">Roseibium suaedae</name>
    <dbReference type="NCBI Taxonomy" id="735517"/>
    <lineage>
        <taxon>Bacteria</taxon>
        <taxon>Pseudomonadati</taxon>
        <taxon>Pseudomonadota</taxon>
        <taxon>Alphaproteobacteria</taxon>
        <taxon>Hyphomicrobiales</taxon>
        <taxon>Stappiaceae</taxon>
        <taxon>Roseibium</taxon>
    </lineage>
</organism>
<dbReference type="NCBIfam" id="TIGR01036">
    <property type="entry name" value="pyrD_sub2"/>
    <property type="match status" value="1"/>
</dbReference>
<accession>A0A1M7BE72</accession>
<comment type="pathway">
    <text evidence="3 11">Pyrimidine metabolism; UMP biosynthesis via de novo pathway; orotate from (S)-dihydroorotate (quinone route): step 1/1.</text>
</comment>
<evidence type="ECO:0000256" key="6">
    <source>
        <dbReference type="ARBA" id="ARBA00022643"/>
    </source>
</evidence>
<evidence type="ECO:0000256" key="8">
    <source>
        <dbReference type="ARBA" id="ARBA00023002"/>
    </source>
</evidence>
<feature type="binding site" evidence="11">
    <location>
        <begin position="318"/>
        <end position="319"/>
    </location>
    <ligand>
        <name>FMN</name>
        <dbReference type="ChEBI" id="CHEBI:58210"/>
    </ligand>
</feature>
<comment type="function">
    <text evidence="1 11">Catalyzes the conversion of dihydroorotate to orotate with quinone as electron acceptor.</text>
</comment>
<dbReference type="PROSITE" id="PS00911">
    <property type="entry name" value="DHODEHASE_1"/>
    <property type="match status" value="1"/>
</dbReference>
<evidence type="ECO:0000256" key="10">
    <source>
        <dbReference type="ARBA" id="ARBA00048639"/>
    </source>
</evidence>
<comment type="subunit">
    <text evidence="11">Monomer.</text>
</comment>
<dbReference type="PANTHER" id="PTHR48109:SF4">
    <property type="entry name" value="DIHYDROOROTATE DEHYDROGENASE (QUINONE), MITOCHONDRIAL"/>
    <property type="match status" value="1"/>
</dbReference>
<keyword evidence="14" id="KW-1185">Reference proteome</keyword>
<evidence type="ECO:0000256" key="2">
    <source>
        <dbReference type="ARBA" id="ARBA00004370"/>
    </source>
</evidence>
<feature type="binding site" evidence="11">
    <location>
        <position position="297"/>
    </location>
    <ligand>
        <name>FMN</name>
        <dbReference type="ChEBI" id="CHEBI:58210"/>
    </ligand>
</feature>
<dbReference type="InterPro" id="IPR005719">
    <property type="entry name" value="Dihydroorotate_DH_2"/>
</dbReference>
<dbReference type="NCBIfam" id="NF003645">
    <property type="entry name" value="PRK05286.1-2"/>
    <property type="match status" value="1"/>
</dbReference>
<dbReference type="EMBL" id="FRBW01000001">
    <property type="protein sequence ID" value="SHL53224.1"/>
    <property type="molecule type" value="Genomic_DNA"/>
</dbReference>
<dbReference type="InterPro" id="IPR013785">
    <property type="entry name" value="Aldolase_TIM"/>
</dbReference>
<keyword evidence="5 11" id="KW-0285">Flavoprotein</keyword>
<gene>
    <name evidence="11" type="primary">pyrD</name>
    <name evidence="13" type="ORF">SAMN05444272_0804</name>
</gene>
<dbReference type="HAMAP" id="MF_00225">
    <property type="entry name" value="DHO_dh_type2"/>
    <property type="match status" value="1"/>
</dbReference>
<dbReference type="InterPro" id="IPR001295">
    <property type="entry name" value="Dihydroorotate_DH_CS"/>
</dbReference>
<comment type="similarity">
    <text evidence="4 11">Belongs to the dihydroorotate dehydrogenase family. Type 2 subfamily.</text>
</comment>
<evidence type="ECO:0000256" key="9">
    <source>
        <dbReference type="ARBA" id="ARBA00023136"/>
    </source>
</evidence>
<evidence type="ECO:0000256" key="3">
    <source>
        <dbReference type="ARBA" id="ARBA00005161"/>
    </source>
</evidence>
<dbReference type="RefSeq" id="WP_073009105.1">
    <property type="nucleotide sequence ID" value="NZ_FRBW01000001.1"/>
</dbReference>
<dbReference type="SUPFAM" id="SSF51395">
    <property type="entry name" value="FMN-linked oxidoreductases"/>
    <property type="match status" value="1"/>
</dbReference>
<dbReference type="CDD" id="cd04738">
    <property type="entry name" value="DHOD_2_like"/>
    <property type="match status" value="1"/>
</dbReference>
<evidence type="ECO:0000256" key="7">
    <source>
        <dbReference type="ARBA" id="ARBA00022975"/>
    </source>
</evidence>
<keyword evidence="8 11" id="KW-0560">Oxidoreductase</keyword>
<dbReference type="GO" id="GO:0106430">
    <property type="term" value="F:dihydroorotate dehydrogenase (quinone) activity"/>
    <property type="evidence" value="ECO:0007669"/>
    <property type="project" value="UniProtKB-EC"/>
</dbReference>
<evidence type="ECO:0000256" key="11">
    <source>
        <dbReference type="HAMAP-Rule" id="MF_00225"/>
    </source>
</evidence>
<feature type="binding site" evidence="11">
    <location>
        <begin position="112"/>
        <end position="116"/>
    </location>
    <ligand>
        <name>substrate</name>
    </ligand>
</feature>
<feature type="binding site" evidence="11">
    <location>
        <begin position="63"/>
        <end position="67"/>
    </location>
    <ligand>
        <name>FMN</name>
        <dbReference type="ChEBI" id="CHEBI:58210"/>
    </ligand>
</feature>
<dbReference type="GO" id="GO:0006207">
    <property type="term" value="P:'de novo' pyrimidine nucleobase biosynthetic process"/>
    <property type="evidence" value="ECO:0007669"/>
    <property type="project" value="UniProtKB-UniRule"/>
</dbReference>
<comment type="cofactor">
    <cofactor evidence="11">
        <name>FMN</name>
        <dbReference type="ChEBI" id="CHEBI:58210"/>
    </cofactor>
    <text evidence="11">Binds 1 FMN per subunit.</text>
</comment>
<dbReference type="OrthoDB" id="9802377at2"/>
<dbReference type="EC" id="1.3.5.2" evidence="11"/>
<dbReference type="InterPro" id="IPR005720">
    <property type="entry name" value="Dihydroorotate_DH_cat"/>
</dbReference>
<reference evidence="13 14" key="1">
    <citation type="submission" date="2016-11" db="EMBL/GenBank/DDBJ databases">
        <authorList>
            <person name="Jaros S."/>
            <person name="Januszkiewicz K."/>
            <person name="Wedrychowicz H."/>
        </authorList>
    </citation>
    <scope>NUCLEOTIDE SEQUENCE [LARGE SCALE GENOMIC DNA]</scope>
    <source>
        <strain evidence="13 14">DSM 22153</strain>
    </source>
</reference>
<dbReference type="PANTHER" id="PTHR48109">
    <property type="entry name" value="DIHYDROOROTATE DEHYDROGENASE (QUINONE), MITOCHONDRIAL-RELATED"/>
    <property type="match status" value="1"/>
</dbReference>
<dbReference type="GO" id="GO:0005886">
    <property type="term" value="C:plasma membrane"/>
    <property type="evidence" value="ECO:0007669"/>
    <property type="project" value="UniProtKB-SubCell"/>
</dbReference>
<feature type="binding site" evidence="11">
    <location>
        <begin position="246"/>
        <end position="247"/>
    </location>
    <ligand>
        <name>substrate</name>
    </ligand>
</feature>
<feature type="binding site" evidence="11">
    <location>
        <position position="67"/>
    </location>
    <ligand>
        <name>substrate</name>
    </ligand>
</feature>